<dbReference type="EMBL" id="MU274904">
    <property type="protein sequence ID" value="KAI0092366.1"/>
    <property type="molecule type" value="Genomic_DNA"/>
</dbReference>
<evidence type="ECO:0000313" key="2">
    <source>
        <dbReference type="Proteomes" id="UP001055072"/>
    </source>
</evidence>
<proteinExistence type="predicted"/>
<comment type="caution">
    <text evidence="1">The sequence shown here is derived from an EMBL/GenBank/DDBJ whole genome shotgun (WGS) entry which is preliminary data.</text>
</comment>
<organism evidence="1 2">
    <name type="scientific">Irpex rosettiformis</name>
    <dbReference type="NCBI Taxonomy" id="378272"/>
    <lineage>
        <taxon>Eukaryota</taxon>
        <taxon>Fungi</taxon>
        <taxon>Dikarya</taxon>
        <taxon>Basidiomycota</taxon>
        <taxon>Agaricomycotina</taxon>
        <taxon>Agaricomycetes</taxon>
        <taxon>Polyporales</taxon>
        <taxon>Irpicaceae</taxon>
        <taxon>Irpex</taxon>
    </lineage>
</organism>
<name>A0ACB8UDW1_9APHY</name>
<gene>
    <name evidence="1" type="ORF">BDY19DRAFT_929835</name>
</gene>
<accession>A0ACB8UDW1</accession>
<reference evidence="1" key="1">
    <citation type="journal article" date="2021" name="Environ. Microbiol.">
        <title>Gene family expansions and transcriptome signatures uncover fungal adaptations to wood decay.</title>
        <authorList>
            <person name="Hage H."/>
            <person name="Miyauchi S."/>
            <person name="Viragh M."/>
            <person name="Drula E."/>
            <person name="Min B."/>
            <person name="Chaduli D."/>
            <person name="Navarro D."/>
            <person name="Favel A."/>
            <person name="Norest M."/>
            <person name="Lesage-Meessen L."/>
            <person name="Balint B."/>
            <person name="Merenyi Z."/>
            <person name="de Eugenio L."/>
            <person name="Morin E."/>
            <person name="Martinez A.T."/>
            <person name="Baldrian P."/>
            <person name="Stursova M."/>
            <person name="Martinez M.J."/>
            <person name="Novotny C."/>
            <person name="Magnuson J.K."/>
            <person name="Spatafora J.W."/>
            <person name="Maurice S."/>
            <person name="Pangilinan J."/>
            <person name="Andreopoulos W."/>
            <person name="LaButti K."/>
            <person name="Hundley H."/>
            <person name="Na H."/>
            <person name="Kuo A."/>
            <person name="Barry K."/>
            <person name="Lipzen A."/>
            <person name="Henrissat B."/>
            <person name="Riley R."/>
            <person name="Ahrendt S."/>
            <person name="Nagy L.G."/>
            <person name="Grigoriev I.V."/>
            <person name="Martin F."/>
            <person name="Rosso M.N."/>
        </authorList>
    </citation>
    <scope>NUCLEOTIDE SEQUENCE</scope>
    <source>
        <strain evidence="1">CBS 384.51</strain>
    </source>
</reference>
<sequence length="429" mass="47613">MIVICDDVAIQGVLRDKSRILSTTIIHEDVSAAISNVSPTASRYLPDILLPMSGDLLSMTGLVHIIPALNRSLYNYVERIKLSANSRSNFLLSTFVGEAIYSAVSVGVFGDNYPVSTFFDFESIDANFANLLSGIPFLSRSSKSPRSHILAKVGEYIDDARTPRGMSALPDPAKKLLAILSDPSLSKKDRDGLFVMYIWGLHSSNVRAAFWLFAYLLNDPATLRLVRDEIDQTLSRDFPDFESLLNAPPGVLDGPGFAYLTSAVKEALRMSSVITPVREVVEDTFITLSTGETMPLRKGEFVTANLPMYHYSESDSPCNFKADRYLVGEKSGKKVPYMPWGSGEHVCKGRFLAMHTLKMFTIMILRSLDLSAVTKTGQPLTSPYLQGYETTFMQRWQMRTQTGLSLYIRPSLRSQVPQASQVLSDEGKQ</sequence>
<protein>
    <submittedName>
        <fullName evidence="1">Cytochrome P450</fullName>
    </submittedName>
</protein>
<evidence type="ECO:0000313" key="1">
    <source>
        <dbReference type="EMBL" id="KAI0092366.1"/>
    </source>
</evidence>
<keyword evidence="2" id="KW-1185">Reference proteome</keyword>
<dbReference type="Proteomes" id="UP001055072">
    <property type="component" value="Unassembled WGS sequence"/>
</dbReference>